<evidence type="ECO:0000256" key="4">
    <source>
        <dbReference type="ARBA" id="ARBA00025707"/>
    </source>
</evidence>
<sequence>MARDGLAAHYQGEDIAERILSALRAAQGADARVTAEVLAPLDHFHGRGLAATTEMAARLDPQADDRILDIGSGIGGPARWLAERFGCHVTGLDLMPSFCRAAEALNAAVGLSARVRILQGSALDLPFPAASFDHAYSQNVLMNIADKARFFTEAFRVLKPGGLFAVSCVGAGPGGEPFYPVPWASTPAESFLATPEETRRLVLDAGFDLVRFEDRTEAMLPARRRMLEEVERDGLPALGWHVFMGAERSLELVANTVRSDLAGRLTTLELLARRPG</sequence>
<gene>
    <name evidence="6" type="ORF">DFH01_12615</name>
</gene>
<dbReference type="AlphaFoldDB" id="A0A317FGE7"/>
<evidence type="ECO:0000256" key="3">
    <source>
        <dbReference type="ARBA" id="ARBA00022679"/>
    </source>
</evidence>
<dbReference type="EMBL" id="QGNA01000002">
    <property type="protein sequence ID" value="PWS37653.1"/>
    <property type="molecule type" value="Genomic_DNA"/>
</dbReference>
<dbReference type="GO" id="GO:0032259">
    <property type="term" value="P:methylation"/>
    <property type="evidence" value="ECO:0007669"/>
    <property type="project" value="UniProtKB-KW"/>
</dbReference>
<dbReference type="InterPro" id="IPR013216">
    <property type="entry name" value="Methyltransf_11"/>
</dbReference>
<evidence type="ECO:0000256" key="2">
    <source>
        <dbReference type="ARBA" id="ARBA00022603"/>
    </source>
</evidence>
<protein>
    <submittedName>
        <fullName evidence="6">SAM-dependent methyltransferase</fullName>
    </submittedName>
</protein>
<dbReference type="SUPFAM" id="SSF53335">
    <property type="entry name" value="S-adenosyl-L-methionine-dependent methyltransferases"/>
    <property type="match status" value="1"/>
</dbReference>
<evidence type="ECO:0000313" key="7">
    <source>
        <dbReference type="Proteomes" id="UP000245765"/>
    </source>
</evidence>
<dbReference type="OrthoDB" id="7856199at2"/>
<comment type="pathway">
    <text evidence="1">Lipid metabolism.</text>
</comment>
<proteinExistence type="predicted"/>
<keyword evidence="3 6" id="KW-0808">Transferase</keyword>
<comment type="caution">
    <text evidence="6">The sequence shown here is derived from an EMBL/GenBank/DDBJ whole genome shotgun (WGS) entry which is preliminary data.</text>
</comment>
<keyword evidence="7" id="KW-1185">Reference proteome</keyword>
<dbReference type="Proteomes" id="UP000245765">
    <property type="component" value="Unassembled WGS sequence"/>
</dbReference>
<evidence type="ECO:0000259" key="5">
    <source>
        <dbReference type="Pfam" id="PF08241"/>
    </source>
</evidence>
<dbReference type="Gene3D" id="3.40.50.150">
    <property type="entry name" value="Vaccinia Virus protein VP39"/>
    <property type="match status" value="1"/>
</dbReference>
<comment type="pathway">
    <text evidence="4">Phospholipid metabolism.</text>
</comment>
<dbReference type="GO" id="GO:0008757">
    <property type="term" value="F:S-adenosylmethionine-dependent methyltransferase activity"/>
    <property type="evidence" value="ECO:0007669"/>
    <property type="project" value="InterPro"/>
</dbReference>
<dbReference type="CDD" id="cd02440">
    <property type="entry name" value="AdoMet_MTases"/>
    <property type="match status" value="1"/>
</dbReference>
<keyword evidence="2 6" id="KW-0489">Methyltransferase</keyword>
<reference evidence="7" key="1">
    <citation type="submission" date="2018-05" db="EMBL/GenBank/DDBJ databases">
        <authorList>
            <person name="Du Z."/>
            <person name="Wang X."/>
        </authorList>
    </citation>
    <scope>NUCLEOTIDE SEQUENCE [LARGE SCALE GENOMIC DNA]</scope>
    <source>
        <strain evidence="7">CQN31</strain>
    </source>
</reference>
<accession>A0A317FGE7</accession>
<evidence type="ECO:0000313" key="6">
    <source>
        <dbReference type="EMBL" id="PWS37653.1"/>
    </source>
</evidence>
<feature type="domain" description="Methyltransferase type 11" evidence="5">
    <location>
        <begin position="68"/>
        <end position="165"/>
    </location>
</feature>
<evidence type="ECO:0000256" key="1">
    <source>
        <dbReference type="ARBA" id="ARBA00005189"/>
    </source>
</evidence>
<dbReference type="Pfam" id="PF08241">
    <property type="entry name" value="Methyltransf_11"/>
    <property type="match status" value="1"/>
</dbReference>
<dbReference type="InterPro" id="IPR029063">
    <property type="entry name" value="SAM-dependent_MTases_sf"/>
</dbReference>
<name>A0A317FGE7_9PROT</name>
<organism evidence="6 7">
    <name type="scientific">Falsiroseomonas bella</name>
    <dbReference type="NCBI Taxonomy" id="2184016"/>
    <lineage>
        <taxon>Bacteria</taxon>
        <taxon>Pseudomonadati</taxon>
        <taxon>Pseudomonadota</taxon>
        <taxon>Alphaproteobacteria</taxon>
        <taxon>Acetobacterales</taxon>
        <taxon>Roseomonadaceae</taxon>
        <taxon>Falsiroseomonas</taxon>
    </lineage>
</organism>
<dbReference type="RefSeq" id="WP_109870761.1">
    <property type="nucleotide sequence ID" value="NZ_QGNA01000002.1"/>
</dbReference>
<dbReference type="PANTHER" id="PTHR44307">
    <property type="entry name" value="PHOSPHOETHANOLAMINE METHYLTRANSFERASE"/>
    <property type="match status" value="1"/>
</dbReference>
<dbReference type="PANTHER" id="PTHR44307:SF2">
    <property type="entry name" value="PHOSPHOETHANOLAMINE METHYLTRANSFERASE ISOFORM X1"/>
    <property type="match status" value="1"/>
</dbReference>